<name>A0A166QB67_9AGAM</name>
<evidence type="ECO:0000313" key="2">
    <source>
        <dbReference type="Proteomes" id="UP000076532"/>
    </source>
</evidence>
<gene>
    <name evidence="1" type="ORF">FIBSPDRAFT_327294</name>
</gene>
<dbReference type="STRING" id="436010.A0A166QB67"/>
<proteinExistence type="predicted"/>
<evidence type="ECO:0000313" key="1">
    <source>
        <dbReference type="EMBL" id="KZP26959.1"/>
    </source>
</evidence>
<accession>A0A166QB67</accession>
<keyword evidence="2" id="KW-1185">Reference proteome</keyword>
<dbReference type="AlphaFoldDB" id="A0A166QB67"/>
<dbReference type="EMBL" id="KV417511">
    <property type="protein sequence ID" value="KZP26959.1"/>
    <property type="molecule type" value="Genomic_DNA"/>
</dbReference>
<organism evidence="1 2">
    <name type="scientific">Athelia psychrophila</name>
    <dbReference type="NCBI Taxonomy" id="1759441"/>
    <lineage>
        <taxon>Eukaryota</taxon>
        <taxon>Fungi</taxon>
        <taxon>Dikarya</taxon>
        <taxon>Basidiomycota</taxon>
        <taxon>Agaricomycotina</taxon>
        <taxon>Agaricomycetes</taxon>
        <taxon>Agaricomycetidae</taxon>
        <taxon>Atheliales</taxon>
        <taxon>Atheliaceae</taxon>
        <taxon>Athelia</taxon>
    </lineage>
</organism>
<protein>
    <submittedName>
        <fullName evidence="1">Uncharacterized protein</fullName>
    </submittedName>
</protein>
<sequence>MPLYTMEFYGMLTNQPRFSLVDKVSELSALGKHAPRSRLVHPPASASPVRTISQYYPSHQVSNPICTQMLHSRALTVITTSDPQHNQVIKNGAGRKYIDAFKSRLLGRRGPVAAVLAVEAFFGNEDERLERLDELYLLRHSEPTSNNDRSRIAISGLKKLCSQVLSYTRGESAHTQLAAFKGIVMLTTRYIGLRQLFVDQLPFKQGLHPSQSDINGLWRKGSAGGHQEWNFFLDYAAYCLSPDNITETNAIEAMMPRDFGCFEGGLCISDQLSNCISKSTFAVTEFRRLLAIRYLGGVLELPIWNRRIENNPYSLSDGLCLIGIQLLEHVDLNCEERGAVLSSGLDTLRLDPEGVHMMICATLHRLPLLLMPADENQSENSFEISGRLIRRLQRYYHHIGICG</sequence>
<reference evidence="1 2" key="1">
    <citation type="journal article" date="2016" name="Mol. Biol. Evol.">
        <title>Comparative Genomics of Early-Diverging Mushroom-Forming Fungi Provides Insights into the Origins of Lignocellulose Decay Capabilities.</title>
        <authorList>
            <person name="Nagy L.G."/>
            <person name="Riley R."/>
            <person name="Tritt A."/>
            <person name="Adam C."/>
            <person name="Daum C."/>
            <person name="Floudas D."/>
            <person name="Sun H."/>
            <person name="Yadav J.S."/>
            <person name="Pangilinan J."/>
            <person name="Larsson K.H."/>
            <person name="Matsuura K."/>
            <person name="Barry K."/>
            <person name="Labutti K."/>
            <person name="Kuo R."/>
            <person name="Ohm R.A."/>
            <person name="Bhattacharya S.S."/>
            <person name="Shirouzu T."/>
            <person name="Yoshinaga Y."/>
            <person name="Martin F.M."/>
            <person name="Grigoriev I.V."/>
            <person name="Hibbett D.S."/>
        </authorList>
    </citation>
    <scope>NUCLEOTIDE SEQUENCE [LARGE SCALE GENOMIC DNA]</scope>
    <source>
        <strain evidence="1 2">CBS 109695</strain>
    </source>
</reference>
<dbReference type="OrthoDB" id="3054074at2759"/>
<dbReference type="Proteomes" id="UP000076532">
    <property type="component" value="Unassembled WGS sequence"/>
</dbReference>